<dbReference type="GO" id="GO:0015171">
    <property type="term" value="F:amino acid transmembrane transporter activity"/>
    <property type="evidence" value="ECO:0007669"/>
    <property type="project" value="TreeGrafter"/>
</dbReference>
<evidence type="ECO:0000256" key="2">
    <source>
        <dbReference type="ARBA" id="ARBA00022475"/>
    </source>
</evidence>
<dbReference type="AlphaFoldDB" id="A0A2N5C741"/>
<dbReference type="EMBL" id="PJRP01000013">
    <property type="protein sequence ID" value="PLP98043.1"/>
    <property type="molecule type" value="Genomic_DNA"/>
</dbReference>
<proteinExistence type="predicted"/>
<keyword evidence="2" id="KW-1003">Cell membrane</keyword>
<dbReference type="InterPro" id="IPR001123">
    <property type="entry name" value="LeuE-type"/>
</dbReference>
<keyword evidence="5 6" id="KW-0472">Membrane</keyword>
<comment type="caution">
    <text evidence="7">The sequence shown here is derived from an EMBL/GenBank/DDBJ whole genome shotgun (WGS) entry which is preliminary data.</text>
</comment>
<sequence length="208" mass="22058">MPPLETLLPFLGIAVLLSLAPGPDNIFVLLQSAMHGTRAGLTVVLGLCTGLLVHTAVVAVGLAALLAASVVAFTVLKVVGALYLVYLAWQAFRAPVGDIGKDAAAARPVKNMYLRGVVMNLTNPKVVIFFLAFLPQFVNAKQGHVALQIMVLGFAFIVATLLVFGSIAWFSGLFGRVLMRSARVQRAVNWFAGTVFLALAGKLALSQR</sequence>
<feature type="transmembrane region" description="Helical" evidence="6">
    <location>
        <begin position="70"/>
        <end position="92"/>
    </location>
</feature>
<dbReference type="STRING" id="82633.GCA_000974605_03771"/>
<evidence type="ECO:0000256" key="5">
    <source>
        <dbReference type="ARBA" id="ARBA00023136"/>
    </source>
</evidence>
<dbReference type="Proteomes" id="UP000234341">
    <property type="component" value="Unassembled WGS sequence"/>
</dbReference>
<feature type="transmembrane region" description="Helical" evidence="6">
    <location>
        <begin position="6"/>
        <end position="30"/>
    </location>
</feature>
<comment type="subcellular location">
    <subcellularLocation>
        <location evidence="1">Cell membrane</location>
        <topology evidence="1">Multi-pass membrane protein</topology>
    </subcellularLocation>
</comment>
<name>A0A2N5C741_9BURK</name>
<feature type="transmembrane region" description="Helical" evidence="6">
    <location>
        <begin position="113"/>
        <end position="134"/>
    </location>
</feature>
<evidence type="ECO:0000313" key="8">
    <source>
        <dbReference type="Proteomes" id="UP000234341"/>
    </source>
</evidence>
<reference evidence="7 8" key="1">
    <citation type="submission" date="2017-12" db="EMBL/GenBank/DDBJ databases">
        <title>Genome sequence of the active heterotrophic nitrifier-denitrifier, Cupriavidus pauculus UM1.</title>
        <authorList>
            <person name="Putonti C."/>
            <person name="Castignetti D."/>
        </authorList>
    </citation>
    <scope>NUCLEOTIDE SEQUENCE [LARGE SCALE GENOMIC DNA]</scope>
    <source>
        <strain evidence="7 8">UM1</strain>
    </source>
</reference>
<dbReference type="PIRSF" id="PIRSF006324">
    <property type="entry name" value="LeuE"/>
    <property type="match status" value="1"/>
</dbReference>
<dbReference type="GO" id="GO:0005886">
    <property type="term" value="C:plasma membrane"/>
    <property type="evidence" value="ECO:0007669"/>
    <property type="project" value="UniProtKB-SubCell"/>
</dbReference>
<gene>
    <name evidence="7" type="ORF">CYJ10_23200</name>
</gene>
<dbReference type="PANTHER" id="PTHR30086">
    <property type="entry name" value="ARGININE EXPORTER PROTEIN ARGO"/>
    <property type="match status" value="1"/>
</dbReference>
<dbReference type="Pfam" id="PF01810">
    <property type="entry name" value="LysE"/>
    <property type="match status" value="1"/>
</dbReference>
<protein>
    <submittedName>
        <fullName evidence="7">Threonine transporter RhtB</fullName>
    </submittedName>
</protein>
<evidence type="ECO:0000256" key="4">
    <source>
        <dbReference type="ARBA" id="ARBA00022989"/>
    </source>
</evidence>
<keyword evidence="3 6" id="KW-0812">Transmembrane</keyword>
<feature type="transmembrane region" description="Helical" evidence="6">
    <location>
        <begin position="146"/>
        <end position="175"/>
    </location>
</feature>
<evidence type="ECO:0000313" key="7">
    <source>
        <dbReference type="EMBL" id="PLP98043.1"/>
    </source>
</evidence>
<accession>A0A2N5C741</accession>
<evidence type="ECO:0000256" key="1">
    <source>
        <dbReference type="ARBA" id="ARBA00004651"/>
    </source>
</evidence>
<keyword evidence="4 6" id="KW-1133">Transmembrane helix</keyword>
<dbReference type="OrthoDB" id="9804822at2"/>
<evidence type="ECO:0000256" key="6">
    <source>
        <dbReference type="SAM" id="Phobius"/>
    </source>
</evidence>
<feature type="transmembrane region" description="Helical" evidence="6">
    <location>
        <begin position="42"/>
        <end position="64"/>
    </location>
</feature>
<dbReference type="RefSeq" id="WP_101683809.1">
    <property type="nucleotide sequence ID" value="NZ_PJRP01000013.1"/>
</dbReference>
<evidence type="ECO:0000256" key="3">
    <source>
        <dbReference type="ARBA" id="ARBA00022692"/>
    </source>
</evidence>
<dbReference type="PANTHER" id="PTHR30086:SF20">
    <property type="entry name" value="ARGININE EXPORTER PROTEIN ARGO-RELATED"/>
    <property type="match status" value="1"/>
</dbReference>
<feature type="transmembrane region" description="Helical" evidence="6">
    <location>
        <begin position="187"/>
        <end position="205"/>
    </location>
</feature>
<organism evidence="7 8">
    <name type="scientific">Cupriavidus pauculus</name>
    <dbReference type="NCBI Taxonomy" id="82633"/>
    <lineage>
        <taxon>Bacteria</taxon>
        <taxon>Pseudomonadati</taxon>
        <taxon>Pseudomonadota</taxon>
        <taxon>Betaproteobacteria</taxon>
        <taxon>Burkholderiales</taxon>
        <taxon>Burkholderiaceae</taxon>
        <taxon>Cupriavidus</taxon>
    </lineage>
</organism>